<dbReference type="InterPro" id="IPR023380">
    <property type="entry name" value="DsbB-like_sf"/>
</dbReference>
<dbReference type="HOGENOM" id="CLU_098660_1_1_6"/>
<comment type="function">
    <text evidence="14">Required for disulfide bond formation in some periplasmic proteins. Acts by oxidizing the DsbA protein.</text>
</comment>
<evidence type="ECO:0000256" key="6">
    <source>
        <dbReference type="ARBA" id="ARBA00022692"/>
    </source>
</evidence>
<dbReference type="HAMAP" id="MF_00286">
    <property type="entry name" value="DsbB"/>
    <property type="match status" value="1"/>
</dbReference>
<evidence type="ECO:0000256" key="7">
    <source>
        <dbReference type="ARBA" id="ARBA00022982"/>
    </source>
</evidence>
<evidence type="ECO:0000256" key="11">
    <source>
        <dbReference type="ARBA" id="ARBA00023157"/>
    </source>
</evidence>
<feature type="transmembrane region" description="Helical" evidence="15">
    <location>
        <begin position="150"/>
        <end position="167"/>
    </location>
</feature>
<comment type="similarity">
    <text evidence="2 14">Belongs to the DsbB family.</text>
</comment>
<dbReference type="eggNOG" id="COG1495">
    <property type="taxonomic scope" value="Bacteria"/>
</dbReference>
<keyword evidence="17" id="KW-1185">Reference proteome</keyword>
<dbReference type="Proteomes" id="UP000005870">
    <property type="component" value="Chromosome"/>
</dbReference>
<keyword evidence="3 14" id="KW-0813">Transport</keyword>
<keyword evidence="6 14" id="KW-0812">Transmembrane</keyword>
<dbReference type="PANTHER" id="PTHR36570:SF3">
    <property type="entry name" value="DISULFIDE BOND FORMATION PROTEIN B"/>
    <property type="match status" value="1"/>
</dbReference>
<dbReference type="STRING" id="1045855.DSC_12695"/>
<keyword evidence="8 14" id="KW-1133">Transmembrane helix</keyword>
<evidence type="ECO:0000256" key="15">
    <source>
        <dbReference type="SAM" id="Phobius"/>
    </source>
</evidence>
<dbReference type="PANTHER" id="PTHR36570">
    <property type="entry name" value="DISULFIDE BOND FORMATION PROTEIN B"/>
    <property type="match status" value="1"/>
</dbReference>
<dbReference type="GO" id="GO:0015035">
    <property type="term" value="F:protein-disulfide reductase activity"/>
    <property type="evidence" value="ECO:0007669"/>
    <property type="project" value="UniProtKB-UniRule"/>
</dbReference>
<evidence type="ECO:0000256" key="2">
    <source>
        <dbReference type="ARBA" id="ARBA00008823"/>
    </source>
</evidence>
<sequence length="180" mass="19932">MLLPMNPFRWSFRAQFLSGFVVCVALLGAALYTQYYQNQIPCPLCTFQRGAFALLGTMFLIGGLHAPRKPGGRAAYGMLALIPALIGLGIAARHVWLQYLPPEQVPACGPDLAYMMEAFPLGAMLRQVLTGSGECAEVTWRLLGLSMPEWSLLWFAVLTVWLLAAAFRSRKPDLLRDLRS</sequence>
<feature type="transmembrane region" description="Helical" evidence="15">
    <location>
        <begin position="12"/>
        <end position="35"/>
    </location>
</feature>
<dbReference type="Gene3D" id="1.20.1550.10">
    <property type="entry name" value="DsbB-like"/>
    <property type="match status" value="1"/>
</dbReference>
<dbReference type="GO" id="GO:0005886">
    <property type="term" value="C:plasma membrane"/>
    <property type="evidence" value="ECO:0007669"/>
    <property type="project" value="UniProtKB-SubCell"/>
</dbReference>
<organism evidence="16 17">
    <name type="scientific">Pseudoxanthomonas spadix (strain BD-a59)</name>
    <dbReference type="NCBI Taxonomy" id="1045855"/>
    <lineage>
        <taxon>Bacteria</taxon>
        <taxon>Pseudomonadati</taxon>
        <taxon>Pseudomonadota</taxon>
        <taxon>Gammaproteobacteria</taxon>
        <taxon>Lysobacterales</taxon>
        <taxon>Lysobacteraceae</taxon>
        <taxon>Pseudoxanthomonas</taxon>
    </lineage>
</organism>
<comment type="subcellular location">
    <subcellularLocation>
        <location evidence="1 14">Cell inner membrane</location>
        <topology evidence="1 14">Multi-pass membrane protein</topology>
    </subcellularLocation>
</comment>
<dbReference type="InterPro" id="IPR050183">
    <property type="entry name" value="DsbB"/>
</dbReference>
<name>G7URX5_PSEUP</name>
<keyword evidence="4 14" id="KW-1003">Cell membrane</keyword>
<evidence type="ECO:0000256" key="1">
    <source>
        <dbReference type="ARBA" id="ARBA00004429"/>
    </source>
</evidence>
<feature type="disulfide bond" description="Redox-active" evidence="14">
    <location>
        <begin position="42"/>
        <end position="45"/>
    </location>
</feature>
<keyword evidence="12 14" id="KW-0143">Chaperone</keyword>
<evidence type="ECO:0000256" key="4">
    <source>
        <dbReference type="ARBA" id="ARBA00022475"/>
    </source>
</evidence>
<feature type="transmembrane region" description="Helical" evidence="15">
    <location>
        <begin position="47"/>
        <end position="64"/>
    </location>
</feature>
<dbReference type="SUPFAM" id="SSF158442">
    <property type="entry name" value="DsbB-like"/>
    <property type="match status" value="1"/>
</dbReference>
<evidence type="ECO:0000313" key="16">
    <source>
        <dbReference type="EMBL" id="AER57183.1"/>
    </source>
</evidence>
<keyword evidence="11 14" id="KW-1015">Disulfide bond</keyword>
<comment type="caution">
    <text evidence="14">Lacks conserved residue(s) required for the propagation of feature annotation.</text>
</comment>
<evidence type="ECO:0000256" key="13">
    <source>
        <dbReference type="ARBA" id="ARBA00023284"/>
    </source>
</evidence>
<reference evidence="16 17" key="1">
    <citation type="journal article" date="2012" name="J. Bacteriol.">
        <title>Complete Genome Sequence of the BTEX-Degrading Bacterium Pseudoxanthomonas spadix BD-a59.</title>
        <authorList>
            <person name="Lee S.H."/>
            <person name="Jin H.M."/>
            <person name="Lee H.J."/>
            <person name="Kim J.M."/>
            <person name="Jeon C.O."/>
        </authorList>
    </citation>
    <scope>NUCLEOTIDE SEQUENCE [LARGE SCALE GENOMIC DNA]</scope>
    <source>
        <strain evidence="16 17">BD-a59</strain>
    </source>
</reference>
<evidence type="ECO:0000256" key="14">
    <source>
        <dbReference type="HAMAP-Rule" id="MF_00286"/>
    </source>
</evidence>
<dbReference type="GO" id="GO:0009055">
    <property type="term" value="F:electron transfer activity"/>
    <property type="evidence" value="ECO:0007669"/>
    <property type="project" value="UniProtKB-UniRule"/>
</dbReference>
<evidence type="ECO:0000256" key="9">
    <source>
        <dbReference type="ARBA" id="ARBA00023002"/>
    </source>
</evidence>
<keyword evidence="10 14" id="KW-0472">Membrane</keyword>
<proteinExistence type="inferred from homology"/>
<dbReference type="AlphaFoldDB" id="G7URX5"/>
<dbReference type="Pfam" id="PF02600">
    <property type="entry name" value="DsbB"/>
    <property type="match status" value="1"/>
</dbReference>
<evidence type="ECO:0000256" key="8">
    <source>
        <dbReference type="ARBA" id="ARBA00022989"/>
    </source>
</evidence>
<feature type="topological domain" description="Cytoplasmic" evidence="14">
    <location>
        <begin position="1"/>
        <end position="15"/>
    </location>
</feature>
<evidence type="ECO:0000256" key="12">
    <source>
        <dbReference type="ARBA" id="ARBA00023186"/>
    </source>
</evidence>
<dbReference type="GO" id="GO:0006457">
    <property type="term" value="P:protein folding"/>
    <property type="evidence" value="ECO:0007669"/>
    <property type="project" value="InterPro"/>
</dbReference>
<keyword evidence="7 14" id="KW-0249">Electron transport</keyword>
<evidence type="ECO:0000256" key="5">
    <source>
        <dbReference type="ARBA" id="ARBA00022519"/>
    </source>
</evidence>
<evidence type="ECO:0000256" key="10">
    <source>
        <dbReference type="ARBA" id="ARBA00023136"/>
    </source>
</evidence>
<evidence type="ECO:0000256" key="3">
    <source>
        <dbReference type="ARBA" id="ARBA00022448"/>
    </source>
</evidence>
<dbReference type="EMBL" id="CP003093">
    <property type="protein sequence ID" value="AER57183.1"/>
    <property type="molecule type" value="Genomic_DNA"/>
</dbReference>
<feature type="topological domain" description="Periplasmic" evidence="14">
    <location>
        <begin position="33"/>
        <end position="50"/>
    </location>
</feature>
<feature type="transmembrane region" description="Helical" evidence="15">
    <location>
        <begin position="76"/>
        <end position="96"/>
    </location>
</feature>
<accession>G7URX5</accession>
<gene>
    <name evidence="14" type="primary">dsbB</name>
    <name evidence="16" type="ordered locus">DSC_12695</name>
</gene>
<keyword evidence="5 14" id="KW-0997">Cell inner membrane</keyword>
<dbReference type="NCBIfam" id="NF003354">
    <property type="entry name" value="PRK04388.1"/>
    <property type="match status" value="1"/>
</dbReference>
<protein>
    <recommendedName>
        <fullName evidence="14">Disulfide bond formation protein B</fullName>
    </recommendedName>
    <alternativeName>
        <fullName evidence="14">Disulfide oxidoreductase</fullName>
    </alternativeName>
</protein>
<dbReference type="InterPro" id="IPR003752">
    <property type="entry name" value="DiS_bond_form_DsbB/BdbC"/>
</dbReference>
<keyword evidence="13 14" id="KW-0676">Redox-active center</keyword>
<keyword evidence="9 14" id="KW-0560">Oxidoreductase</keyword>
<dbReference type="InterPro" id="IPR022920">
    <property type="entry name" value="Disulphide_bond_form_DsbB"/>
</dbReference>
<feature type="topological domain" description="Cytoplasmic" evidence="14">
    <location>
        <begin position="169"/>
        <end position="180"/>
    </location>
</feature>
<dbReference type="KEGG" id="psd:DSC_12695"/>
<evidence type="ECO:0000313" key="17">
    <source>
        <dbReference type="Proteomes" id="UP000005870"/>
    </source>
</evidence>